<dbReference type="PANTHER" id="PTHR30480:SF13">
    <property type="entry name" value="BETA-HEXOSAMINIDASE"/>
    <property type="match status" value="1"/>
</dbReference>
<dbReference type="SUPFAM" id="SSF56601">
    <property type="entry name" value="beta-lactamase/transpeptidase-like"/>
    <property type="match status" value="1"/>
</dbReference>
<dbReference type="Gene3D" id="3.20.20.300">
    <property type="entry name" value="Glycoside hydrolase, family 3, N-terminal domain"/>
    <property type="match status" value="1"/>
</dbReference>
<keyword evidence="4" id="KW-0378">Hydrolase</keyword>
<evidence type="ECO:0000256" key="5">
    <source>
        <dbReference type="ARBA" id="ARBA00023295"/>
    </source>
</evidence>
<keyword evidence="6" id="KW-0472">Membrane</keyword>
<accession>A0A1M7PIQ4</accession>
<comment type="catalytic activity">
    <reaction evidence="1">
        <text>Hydrolysis of terminal non-reducing N-acetyl-D-hexosamine residues in N-acetyl-beta-D-hexosaminides.</text>
        <dbReference type="EC" id="3.2.1.52"/>
    </reaction>
</comment>
<keyword evidence="10" id="KW-1185">Reference proteome</keyword>
<feature type="domain" description="Glycoside hydrolase family 3 N-terminal" evidence="8">
    <location>
        <begin position="97"/>
        <end position="412"/>
    </location>
</feature>
<dbReference type="InterPro" id="IPR012338">
    <property type="entry name" value="Beta-lactam/transpept-like"/>
</dbReference>
<evidence type="ECO:0000259" key="7">
    <source>
        <dbReference type="Pfam" id="PF00144"/>
    </source>
</evidence>
<protein>
    <recommendedName>
        <fullName evidence="3">beta-N-acetylhexosaminidase</fullName>
        <ecNumber evidence="3">3.2.1.52</ecNumber>
    </recommendedName>
</protein>
<feature type="domain" description="Beta-lactamase-related" evidence="7">
    <location>
        <begin position="642"/>
        <end position="996"/>
    </location>
</feature>
<evidence type="ECO:0000313" key="10">
    <source>
        <dbReference type="Proteomes" id="UP000184092"/>
    </source>
</evidence>
<evidence type="ECO:0000256" key="2">
    <source>
        <dbReference type="ARBA" id="ARBA00005336"/>
    </source>
</evidence>
<dbReference type="InterPro" id="IPR017853">
    <property type="entry name" value="GH"/>
</dbReference>
<dbReference type="Gene3D" id="3.40.710.10">
    <property type="entry name" value="DD-peptidase/beta-lactamase superfamily"/>
    <property type="match status" value="1"/>
</dbReference>
<dbReference type="InterPro" id="IPR036962">
    <property type="entry name" value="Glyco_hydro_3_N_sf"/>
</dbReference>
<dbReference type="InterPro" id="IPR050226">
    <property type="entry name" value="NagZ_Beta-hexosaminidase"/>
</dbReference>
<organism evidence="9 10">
    <name type="scientific">Flavobacterium xinjiangense</name>
    <dbReference type="NCBI Taxonomy" id="178356"/>
    <lineage>
        <taxon>Bacteria</taxon>
        <taxon>Pseudomonadati</taxon>
        <taxon>Bacteroidota</taxon>
        <taxon>Flavobacteriia</taxon>
        <taxon>Flavobacteriales</taxon>
        <taxon>Flavobacteriaceae</taxon>
        <taxon>Flavobacterium</taxon>
    </lineage>
</organism>
<sequence length="1019" mass="114452">MNRGKFPLLTAGTVAFFKQNSSMKKIGIRIVLFYVLFLFVAASCVGTKINKPKVILSNIPSKTGNSVNDDLKNAPTLFELSPKGTKWVDSVYTAMNLDERIGQLFMVAAYSNKDTVHFNAIDKLITENKIGGLIFFQGGPVRQANLANRFQSKSKFPLFIGTDAEWGLNMRLDSTSRYPWNMTLGAIQDMKLVERVGVQMGEQSKRLGIQFNFAPVLDINTNPRNPIIGFRSFGEDKYKVTEHAIAFMKGFQSQGVFSTGKHFPGHGDTETDSHKGLPTINFSKERLEEVEFYPYRKMFHEGLSSVMVGHLNVPSLEPRPNYPSSISFNVVTTILQKELGFKGLIFTDALNMKGVSNSNIPSEINFEAFMAGNDILLFPENVPAAIDKFKLAYSTNLIPEERLAFSVKKILKFKYKAGLNSYKPIAIANLYKDLNSTKNDALQYELYENALTVLKNKASLLPIKTLESQKIAYVKMGDDKNDTFVSTLKKYAEITVISDTNLDSLQVKLKPFTTVIIGYHKSDVAFKNGDLNSDELFKINYLARNNNVILDIFAKPYSLLSIANFDDIEGLIVSYQNSTIAQEVSAELIFGAIEAKGKLPVSINTSFKVNDGLATEKLNRLGFTAPENVGMNPEILSKIDALAQKAINSRMTPGIQVLVARKGKVIYQKSFGYHTYNKDLKVLDSDIYDVASLTKILATLPNVMQQYDQEKINMETTLGTMSPIFKNSNKENIHFKELLSHYAGLVAGIPFYKSTMDKSNFSEKYFRKVSEDQFSKQLGDSLFIRNDFHDTIMKMIIKSKLAVKKEYKYSDLTFMILKDYLENTTGKKLDDLIQENFYRSLGMNNSSFNPLTKFDKNRIPPTETDTYFRRQLLQGYVNDLSAALEGGVSGHAGVFSNAMDVAKIMQLYLQKGSYGNHQYFSEKTFNDFNTCYFCAEGNRRGVGFDKPQLGAEGPTCGCASMTSFGHTGYTGTMAWADPDTEIVYIFLSNRTFPIAAENRLSKENIREDIQEIIYDAIIK</sequence>
<keyword evidence="5" id="KW-0326">Glycosidase</keyword>
<dbReference type="SUPFAM" id="SSF51445">
    <property type="entry name" value="(Trans)glycosidases"/>
    <property type="match status" value="1"/>
</dbReference>
<dbReference type="InterPro" id="IPR001466">
    <property type="entry name" value="Beta-lactam-related"/>
</dbReference>
<dbReference type="EMBL" id="FRCL01000018">
    <property type="protein sequence ID" value="SHN17037.1"/>
    <property type="molecule type" value="Genomic_DNA"/>
</dbReference>
<dbReference type="PANTHER" id="PTHR30480">
    <property type="entry name" value="BETA-HEXOSAMINIDASE-RELATED"/>
    <property type="match status" value="1"/>
</dbReference>
<dbReference type="AlphaFoldDB" id="A0A1M7PIQ4"/>
<dbReference type="InterPro" id="IPR036881">
    <property type="entry name" value="Glyco_hydro_3_C_sf"/>
</dbReference>
<name>A0A1M7PIQ4_9FLAO</name>
<evidence type="ECO:0000256" key="4">
    <source>
        <dbReference type="ARBA" id="ARBA00022801"/>
    </source>
</evidence>
<dbReference type="Pfam" id="PF00933">
    <property type="entry name" value="Glyco_hydro_3"/>
    <property type="match status" value="1"/>
</dbReference>
<evidence type="ECO:0000256" key="1">
    <source>
        <dbReference type="ARBA" id="ARBA00001231"/>
    </source>
</evidence>
<feature type="transmembrane region" description="Helical" evidence="6">
    <location>
        <begin position="26"/>
        <end position="49"/>
    </location>
</feature>
<dbReference type="EC" id="3.2.1.52" evidence="3"/>
<evidence type="ECO:0000259" key="8">
    <source>
        <dbReference type="Pfam" id="PF00933"/>
    </source>
</evidence>
<evidence type="ECO:0000313" key="9">
    <source>
        <dbReference type="EMBL" id="SHN17037.1"/>
    </source>
</evidence>
<gene>
    <name evidence="9" type="ORF">SAMN05216269_11830</name>
</gene>
<dbReference type="PRINTS" id="PR00133">
    <property type="entry name" value="GLHYDRLASE3"/>
</dbReference>
<dbReference type="Pfam" id="PF00144">
    <property type="entry name" value="Beta-lactamase"/>
    <property type="match status" value="1"/>
</dbReference>
<proteinExistence type="inferred from homology"/>
<dbReference type="Proteomes" id="UP000184092">
    <property type="component" value="Unassembled WGS sequence"/>
</dbReference>
<keyword evidence="6" id="KW-1133">Transmembrane helix</keyword>
<dbReference type="GO" id="GO:0004563">
    <property type="term" value="F:beta-N-acetylhexosaminidase activity"/>
    <property type="evidence" value="ECO:0007669"/>
    <property type="project" value="UniProtKB-EC"/>
</dbReference>
<dbReference type="GO" id="GO:0009254">
    <property type="term" value="P:peptidoglycan turnover"/>
    <property type="evidence" value="ECO:0007669"/>
    <property type="project" value="TreeGrafter"/>
</dbReference>
<comment type="similarity">
    <text evidence="2">Belongs to the glycosyl hydrolase 3 family.</text>
</comment>
<evidence type="ECO:0000256" key="6">
    <source>
        <dbReference type="SAM" id="Phobius"/>
    </source>
</evidence>
<evidence type="ECO:0000256" key="3">
    <source>
        <dbReference type="ARBA" id="ARBA00012663"/>
    </source>
</evidence>
<dbReference type="GO" id="GO:0005975">
    <property type="term" value="P:carbohydrate metabolic process"/>
    <property type="evidence" value="ECO:0007669"/>
    <property type="project" value="InterPro"/>
</dbReference>
<keyword evidence="6" id="KW-0812">Transmembrane</keyword>
<dbReference type="STRING" id="178356.SAMN05216269_11830"/>
<dbReference type="SUPFAM" id="SSF52279">
    <property type="entry name" value="Beta-D-glucan exohydrolase, C-terminal domain"/>
    <property type="match status" value="1"/>
</dbReference>
<reference evidence="10" key="1">
    <citation type="submission" date="2016-11" db="EMBL/GenBank/DDBJ databases">
        <authorList>
            <person name="Varghese N."/>
            <person name="Submissions S."/>
        </authorList>
    </citation>
    <scope>NUCLEOTIDE SEQUENCE [LARGE SCALE GENOMIC DNA]</scope>
    <source>
        <strain evidence="10">CGMCC 1.2749</strain>
    </source>
</reference>
<dbReference type="InterPro" id="IPR001764">
    <property type="entry name" value="Glyco_hydro_3_N"/>
</dbReference>